<dbReference type="GO" id="GO:0030497">
    <property type="term" value="P:fatty acid elongation"/>
    <property type="evidence" value="ECO:0007669"/>
    <property type="project" value="TreeGrafter"/>
</dbReference>
<evidence type="ECO:0000256" key="2">
    <source>
        <dbReference type="ARBA" id="ARBA00023002"/>
    </source>
</evidence>
<evidence type="ECO:0000256" key="1">
    <source>
        <dbReference type="ARBA" id="ARBA00006484"/>
    </source>
</evidence>
<dbReference type="PRINTS" id="PR00081">
    <property type="entry name" value="GDHRDH"/>
</dbReference>
<name>A0AAW4XKT6_RHORH</name>
<dbReference type="EMBL" id="JAJNCO010000012">
    <property type="protein sequence ID" value="MCD2113516.1"/>
    <property type="molecule type" value="Genomic_DNA"/>
</dbReference>
<dbReference type="PROSITE" id="PS00061">
    <property type="entry name" value="ADH_SHORT"/>
    <property type="match status" value="1"/>
</dbReference>
<dbReference type="CDD" id="cd05233">
    <property type="entry name" value="SDR_c"/>
    <property type="match status" value="1"/>
</dbReference>
<gene>
    <name evidence="3" type="ORF">LQ384_20605</name>
</gene>
<proteinExistence type="inferred from homology"/>
<dbReference type="InterPro" id="IPR002347">
    <property type="entry name" value="SDR_fam"/>
</dbReference>
<dbReference type="PANTHER" id="PTHR42760:SF135">
    <property type="entry name" value="BLL7886 PROTEIN"/>
    <property type="match status" value="1"/>
</dbReference>
<dbReference type="InterPro" id="IPR020904">
    <property type="entry name" value="Sc_DH/Rdtase_CS"/>
</dbReference>
<reference evidence="3" key="1">
    <citation type="submission" date="2021-11" db="EMBL/GenBank/DDBJ databases">
        <title>Development of a sustainable strategy for remediation of hydrocarbon-contaminated territories based on the waste exchange concept.</title>
        <authorList>
            <person name="Elkin A."/>
        </authorList>
    </citation>
    <scope>NUCLEOTIDE SEQUENCE</scope>
    <source>
        <strain evidence="3">IEGM 757</strain>
    </source>
</reference>
<accession>A0AAW4XKT6</accession>
<dbReference type="GO" id="GO:0016616">
    <property type="term" value="F:oxidoreductase activity, acting on the CH-OH group of donors, NAD or NADP as acceptor"/>
    <property type="evidence" value="ECO:0007669"/>
    <property type="project" value="TreeGrafter"/>
</dbReference>
<dbReference type="Proteomes" id="UP001198630">
    <property type="component" value="Unassembled WGS sequence"/>
</dbReference>
<dbReference type="PRINTS" id="PR00080">
    <property type="entry name" value="SDRFAMILY"/>
</dbReference>
<organism evidence="3 4">
    <name type="scientific">Rhodococcus rhodochrous</name>
    <dbReference type="NCBI Taxonomy" id="1829"/>
    <lineage>
        <taxon>Bacteria</taxon>
        <taxon>Bacillati</taxon>
        <taxon>Actinomycetota</taxon>
        <taxon>Actinomycetes</taxon>
        <taxon>Mycobacteriales</taxon>
        <taxon>Nocardiaceae</taxon>
        <taxon>Rhodococcus</taxon>
    </lineage>
</organism>
<dbReference type="Gene3D" id="3.40.50.720">
    <property type="entry name" value="NAD(P)-binding Rossmann-like Domain"/>
    <property type="match status" value="1"/>
</dbReference>
<evidence type="ECO:0000313" key="4">
    <source>
        <dbReference type="Proteomes" id="UP001198630"/>
    </source>
</evidence>
<keyword evidence="2" id="KW-0560">Oxidoreductase</keyword>
<dbReference type="InterPro" id="IPR036291">
    <property type="entry name" value="NAD(P)-bd_dom_sf"/>
</dbReference>
<dbReference type="AlphaFoldDB" id="A0AAW4XKT6"/>
<comment type="caution">
    <text evidence="3">The sequence shown here is derived from an EMBL/GenBank/DDBJ whole genome shotgun (WGS) entry which is preliminary data.</text>
</comment>
<dbReference type="SUPFAM" id="SSF51735">
    <property type="entry name" value="NAD(P)-binding Rossmann-fold domains"/>
    <property type="match status" value="1"/>
</dbReference>
<protein>
    <submittedName>
        <fullName evidence="3">SDR family oxidoreductase</fullName>
    </submittedName>
</protein>
<sequence>MAHAFAARGANVIVASRKIEACEETAAELRNTYGVDAGAYACNVSDWSQCDDLMDAVHERYGQLDVLVNNAGLSPLYPSLDKVEAALFDKVIGVNLRGPFRLSVLAGTRMAEGRGGSIINITSTQSIKPRPHALPYAAAKAGLNAITEGLAHAFGPEVRVNAILCGPFLTEVSEAWDMEEFEERAQRTMALQRGGRPEEIIGAALYYASDASSFATGAVMRLDGGYV</sequence>
<comment type="similarity">
    <text evidence="1">Belongs to the short-chain dehydrogenases/reductases (SDR) family.</text>
</comment>
<dbReference type="FunFam" id="3.40.50.720:FF:000084">
    <property type="entry name" value="Short-chain dehydrogenase reductase"/>
    <property type="match status" value="1"/>
</dbReference>
<evidence type="ECO:0000313" key="3">
    <source>
        <dbReference type="EMBL" id="MCD2113516.1"/>
    </source>
</evidence>
<dbReference type="Pfam" id="PF13561">
    <property type="entry name" value="adh_short_C2"/>
    <property type="match status" value="1"/>
</dbReference>
<dbReference type="PANTHER" id="PTHR42760">
    <property type="entry name" value="SHORT-CHAIN DEHYDROGENASES/REDUCTASES FAMILY MEMBER"/>
    <property type="match status" value="1"/>
</dbReference>